<evidence type="ECO:0000313" key="3">
    <source>
        <dbReference type="Proteomes" id="UP000452235"/>
    </source>
</evidence>
<dbReference type="GO" id="GO:0042144">
    <property type="term" value="P:vacuole fusion, non-autophagic"/>
    <property type="evidence" value="ECO:0007669"/>
    <property type="project" value="TreeGrafter"/>
</dbReference>
<name>A0A5M3ZGT6_ASPTE</name>
<dbReference type="PANTHER" id="PTHR28288">
    <property type="entry name" value="PROTEASE B INHIBITOR 2"/>
    <property type="match status" value="1"/>
</dbReference>
<sequence>MKVSAALLLGILPAILAESIVVTYPKGTPDGVVEEAKKAITDAGGCITHTFTLLKGFSAQGATEAMINRISVETAEYRPTIEKDQEYTTQ</sequence>
<dbReference type="OrthoDB" id="3888684at2759"/>
<dbReference type="InterPro" id="IPR052471">
    <property type="entry name" value="PBI_I9"/>
</dbReference>
<gene>
    <name evidence="2" type="ORF">ATEIFO6365_0015022700</name>
</gene>
<proteinExistence type="inferred from homology"/>
<dbReference type="GO" id="GO:0004866">
    <property type="term" value="F:endopeptidase inhibitor activity"/>
    <property type="evidence" value="ECO:0007669"/>
    <property type="project" value="TreeGrafter"/>
</dbReference>
<keyword evidence="3" id="KW-1185">Reference proteome</keyword>
<dbReference type="Gene3D" id="3.30.70.80">
    <property type="entry name" value="Peptidase S8 propeptide/proteinase inhibitor I9"/>
    <property type="match status" value="1"/>
</dbReference>
<dbReference type="EMBL" id="BLJY01000015">
    <property type="protein sequence ID" value="GFF21654.1"/>
    <property type="molecule type" value="Genomic_DNA"/>
</dbReference>
<comment type="caution">
    <text evidence="2">The sequence shown here is derived from an EMBL/GenBank/DDBJ whole genome shotgun (WGS) entry which is preliminary data.</text>
</comment>
<dbReference type="PANTHER" id="PTHR28288:SF1">
    <property type="entry name" value="INHIBITOR I9 DOMAIN-CONTAINING PROTEIN"/>
    <property type="match status" value="1"/>
</dbReference>
<organism evidence="2 3">
    <name type="scientific">Aspergillus terreus</name>
    <dbReference type="NCBI Taxonomy" id="33178"/>
    <lineage>
        <taxon>Eukaryota</taxon>
        <taxon>Fungi</taxon>
        <taxon>Dikarya</taxon>
        <taxon>Ascomycota</taxon>
        <taxon>Pezizomycotina</taxon>
        <taxon>Eurotiomycetes</taxon>
        <taxon>Eurotiomycetidae</taxon>
        <taxon>Eurotiales</taxon>
        <taxon>Aspergillaceae</taxon>
        <taxon>Aspergillus</taxon>
        <taxon>Aspergillus subgen. Circumdati</taxon>
    </lineage>
</organism>
<dbReference type="SUPFAM" id="SSF54897">
    <property type="entry name" value="Protease propeptides/inhibitors"/>
    <property type="match status" value="1"/>
</dbReference>
<evidence type="ECO:0000256" key="1">
    <source>
        <dbReference type="ARBA" id="ARBA00038069"/>
    </source>
</evidence>
<evidence type="ECO:0000313" key="2">
    <source>
        <dbReference type="EMBL" id="GFF21654.1"/>
    </source>
</evidence>
<comment type="similarity">
    <text evidence="1">Belongs to the protease inhibitor I9 family.</text>
</comment>
<dbReference type="AlphaFoldDB" id="A0A5M3ZGT6"/>
<reference evidence="2 3" key="1">
    <citation type="submission" date="2020-01" db="EMBL/GenBank/DDBJ databases">
        <title>Aspergillus terreus IFO 6365 whole genome shotgun sequence.</title>
        <authorList>
            <person name="Kanamasa S."/>
            <person name="Takahashi H."/>
        </authorList>
    </citation>
    <scope>NUCLEOTIDE SEQUENCE [LARGE SCALE GENOMIC DNA]</scope>
    <source>
        <strain evidence="2 3">IFO 6365</strain>
    </source>
</reference>
<dbReference type="Proteomes" id="UP000452235">
    <property type="component" value="Unassembled WGS sequence"/>
</dbReference>
<dbReference type="InterPro" id="IPR037045">
    <property type="entry name" value="S8pro/Inhibitor_I9_sf"/>
</dbReference>
<protein>
    <submittedName>
        <fullName evidence="2">Uncharacterized protein</fullName>
    </submittedName>
</protein>
<accession>A0A5M3ZGT6</accession>